<reference evidence="9 10" key="1">
    <citation type="submission" date="2019-12" db="EMBL/GenBank/DDBJ databases">
        <authorList>
            <person name="Huq M.A."/>
        </authorList>
    </citation>
    <scope>NUCLEOTIDE SEQUENCE [LARGE SCALE GENOMIC DNA]</scope>
    <source>
        <strain evidence="9 10">MAH-25</strain>
    </source>
</reference>
<organism evidence="9 10">
    <name type="scientific">Ramlibacter pinisoli</name>
    <dbReference type="NCBI Taxonomy" id="2682844"/>
    <lineage>
        <taxon>Bacteria</taxon>
        <taxon>Pseudomonadati</taxon>
        <taxon>Pseudomonadota</taxon>
        <taxon>Betaproteobacteria</taxon>
        <taxon>Burkholderiales</taxon>
        <taxon>Comamonadaceae</taxon>
        <taxon>Ramlibacter</taxon>
    </lineage>
</organism>
<feature type="transmembrane region" description="Helical" evidence="7">
    <location>
        <begin position="100"/>
        <end position="129"/>
    </location>
</feature>
<evidence type="ECO:0000256" key="3">
    <source>
        <dbReference type="ARBA" id="ARBA00022519"/>
    </source>
</evidence>
<dbReference type="GO" id="GO:0005886">
    <property type="term" value="C:plasma membrane"/>
    <property type="evidence" value="ECO:0007669"/>
    <property type="project" value="UniProtKB-SubCell"/>
</dbReference>
<feature type="transmembrane region" description="Helical" evidence="7">
    <location>
        <begin position="339"/>
        <end position="360"/>
    </location>
</feature>
<dbReference type="GO" id="GO:0022857">
    <property type="term" value="F:transmembrane transporter activity"/>
    <property type="evidence" value="ECO:0007669"/>
    <property type="project" value="UniProtKB-UniRule"/>
</dbReference>
<evidence type="ECO:0000259" key="8">
    <source>
        <dbReference type="Pfam" id="PF06808"/>
    </source>
</evidence>
<dbReference type="Proteomes" id="UP000469385">
    <property type="component" value="Unassembled WGS sequence"/>
</dbReference>
<comment type="caution">
    <text evidence="9">The sequence shown here is derived from an EMBL/GenBank/DDBJ whole genome shotgun (WGS) entry which is preliminary data.</text>
</comment>
<dbReference type="Pfam" id="PF06808">
    <property type="entry name" value="DctM"/>
    <property type="match status" value="1"/>
</dbReference>
<feature type="transmembrane region" description="Helical" evidence="7">
    <location>
        <begin position="273"/>
        <end position="291"/>
    </location>
</feature>
<comment type="function">
    <text evidence="7">Part of the tripartite ATP-independent periplasmic (TRAP) transport system.</text>
</comment>
<dbReference type="NCBIfam" id="TIGR00786">
    <property type="entry name" value="dctM"/>
    <property type="match status" value="1"/>
</dbReference>
<feature type="transmembrane region" description="Helical" evidence="7">
    <location>
        <begin position="219"/>
        <end position="238"/>
    </location>
</feature>
<feature type="transmembrane region" description="Helical" evidence="7">
    <location>
        <begin position="141"/>
        <end position="167"/>
    </location>
</feature>
<name>A0A6N8IQ37_9BURK</name>
<keyword evidence="4 7" id="KW-0812">Transmembrane</keyword>
<accession>A0A6N8IQ37</accession>
<evidence type="ECO:0000256" key="1">
    <source>
        <dbReference type="ARBA" id="ARBA00004429"/>
    </source>
</evidence>
<feature type="transmembrane region" description="Helical" evidence="7">
    <location>
        <begin position="311"/>
        <end position="332"/>
    </location>
</feature>
<keyword evidence="10" id="KW-1185">Reference proteome</keyword>
<dbReference type="InterPro" id="IPR010656">
    <property type="entry name" value="DctM"/>
</dbReference>
<keyword evidence="2" id="KW-1003">Cell membrane</keyword>
<keyword evidence="3 7" id="KW-0997">Cell inner membrane</keyword>
<feature type="domain" description="TRAP C4-dicarboxylate transport system permease DctM subunit" evidence="8">
    <location>
        <begin position="11"/>
        <end position="429"/>
    </location>
</feature>
<comment type="similarity">
    <text evidence="7">Belongs to the TRAP transporter large permease family.</text>
</comment>
<evidence type="ECO:0000256" key="4">
    <source>
        <dbReference type="ARBA" id="ARBA00022692"/>
    </source>
</evidence>
<dbReference type="PANTHER" id="PTHR33362">
    <property type="entry name" value="SIALIC ACID TRAP TRANSPORTER PERMEASE PROTEIN SIAT-RELATED"/>
    <property type="match status" value="1"/>
</dbReference>
<feature type="transmembrane region" description="Helical" evidence="7">
    <location>
        <begin position="244"/>
        <end position="261"/>
    </location>
</feature>
<evidence type="ECO:0000256" key="2">
    <source>
        <dbReference type="ARBA" id="ARBA00022475"/>
    </source>
</evidence>
<protein>
    <recommendedName>
        <fullName evidence="7">TRAP transporter large permease protein</fullName>
    </recommendedName>
</protein>
<keyword evidence="6 7" id="KW-0472">Membrane</keyword>
<keyword evidence="7" id="KW-0813">Transport</keyword>
<comment type="subcellular location">
    <subcellularLocation>
        <location evidence="1 7">Cell inner membrane</location>
        <topology evidence="1 7">Multi-pass membrane protein</topology>
    </subcellularLocation>
</comment>
<evidence type="ECO:0000256" key="6">
    <source>
        <dbReference type="ARBA" id="ARBA00023136"/>
    </source>
</evidence>
<comment type="subunit">
    <text evidence="7">The complex comprises the extracytoplasmic solute receptor protein and the two transmembrane proteins.</text>
</comment>
<feature type="transmembrane region" description="Helical" evidence="7">
    <location>
        <begin position="6"/>
        <end position="37"/>
    </location>
</feature>
<evidence type="ECO:0000256" key="7">
    <source>
        <dbReference type="RuleBase" id="RU369079"/>
    </source>
</evidence>
<evidence type="ECO:0000313" key="10">
    <source>
        <dbReference type="Proteomes" id="UP000469385"/>
    </source>
</evidence>
<proteinExistence type="inferred from homology"/>
<dbReference type="PANTHER" id="PTHR33362:SF5">
    <property type="entry name" value="C4-DICARBOXYLATE TRAP TRANSPORTER LARGE PERMEASE PROTEIN DCTM"/>
    <property type="match status" value="1"/>
</dbReference>
<dbReference type="InterPro" id="IPR004681">
    <property type="entry name" value="TRAP_DctM"/>
</dbReference>
<evidence type="ECO:0000313" key="9">
    <source>
        <dbReference type="EMBL" id="MVQ28266.1"/>
    </source>
</evidence>
<sequence length="438" mass="46397">MNAVELTLGIFAVMLVLMAVRVPISIAMFVAGTAGYLTQTGWGPFSNFLNTQAFARFASYDLSVIPLFILMGHFATQGGISKALFSFAAAIMGRFKGGLAMASVLACAAFGAICGSSVATAATITSVALPEMKRHGYSGRLATGTLAAAGTLGILIPPSVPLVIYAILTEQNIAKLFAAAMIPGIIAMFGYMVAIAIYVRLVPGQAPETDEAPRLTRDAIKGVIPIVLIFLLVFGGIYGGLFTPTEGAGVGAASTFVAALIKREITWDKFKQCFYATAESSAMIFLIFIGADLMNSALALTQVPNQLASVVGSWGLSPLMVVAAILLFYVVLGAVMDELSMILLTIPIFFPMVMTLDFGMPKESVAIWFGIMVLMVVEFGLLAPPVGLNVYVVNGMAKDVPIAESYRGVMPFLVSDTLRTLLLLFFPAISLWLVKYVG</sequence>
<evidence type="ECO:0000256" key="5">
    <source>
        <dbReference type="ARBA" id="ARBA00022989"/>
    </source>
</evidence>
<feature type="transmembrane region" description="Helical" evidence="7">
    <location>
        <begin position="366"/>
        <end position="392"/>
    </location>
</feature>
<feature type="transmembrane region" description="Helical" evidence="7">
    <location>
        <begin position="173"/>
        <end position="199"/>
    </location>
</feature>
<dbReference type="PIRSF" id="PIRSF006066">
    <property type="entry name" value="HI0050"/>
    <property type="match status" value="1"/>
</dbReference>
<dbReference type="EMBL" id="WSEL01000003">
    <property type="protein sequence ID" value="MVQ28266.1"/>
    <property type="molecule type" value="Genomic_DNA"/>
</dbReference>
<keyword evidence="5 7" id="KW-1133">Transmembrane helix</keyword>
<gene>
    <name evidence="9" type="ORF">GON04_02300</name>
</gene>
<feature type="transmembrane region" description="Helical" evidence="7">
    <location>
        <begin position="58"/>
        <end position="80"/>
    </location>
</feature>
<dbReference type="AlphaFoldDB" id="A0A6N8IQ37"/>
<feature type="transmembrane region" description="Helical" evidence="7">
    <location>
        <begin position="413"/>
        <end position="434"/>
    </location>
</feature>